<dbReference type="EMBL" id="JWZT01003092">
    <property type="protein sequence ID" value="KII67761.1"/>
    <property type="molecule type" value="Genomic_DNA"/>
</dbReference>
<proteinExistence type="predicted"/>
<dbReference type="Proteomes" id="UP000031668">
    <property type="component" value="Unassembled WGS sequence"/>
</dbReference>
<protein>
    <submittedName>
        <fullName evidence="1">Uncharacterized protein</fullName>
    </submittedName>
</protein>
<name>A0A0C2MKM6_THEKT</name>
<sequence>MRRYKALVMSETKLQNTVDTLEDHLFKLSESALAGGIIDATSAVVEALDIDYDKAFEMMDDFDKSVDSLNQIMGTMKIAQPDDEDLMKEYNELLINNALNDLQNLPKIDSDLKQNEVPLSNKDKFIDKN</sequence>
<dbReference type="AlphaFoldDB" id="A0A0C2MKM6"/>
<comment type="caution">
    <text evidence="1">The sequence shown here is derived from an EMBL/GenBank/DDBJ whole genome shotgun (WGS) entry which is preliminary data.</text>
</comment>
<evidence type="ECO:0000313" key="1">
    <source>
        <dbReference type="EMBL" id="KII67761.1"/>
    </source>
</evidence>
<accession>A0A0C2MKM6</accession>
<keyword evidence="2" id="KW-1185">Reference proteome</keyword>
<organism evidence="1 2">
    <name type="scientific">Thelohanellus kitauei</name>
    <name type="common">Myxosporean</name>
    <dbReference type="NCBI Taxonomy" id="669202"/>
    <lineage>
        <taxon>Eukaryota</taxon>
        <taxon>Metazoa</taxon>
        <taxon>Cnidaria</taxon>
        <taxon>Myxozoa</taxon>
        <taxon>Myxosporea</taxon>
        <taxon>Bivalvulida</taxon>
        <taxon>Platysporina</taxon>
        <taxon>Myxobolidae</taxon>
        <taxon>Thelohanellus</taxon>
    </lineage>
</organism>
<evidence type="ECO:0000313" key="2">
    <source>
        <dbReference type="Proteomes" id="UP000031668"/>
    </source>
</evidence>
<gene>
    <name evidence="1" type="ORF">RF11_11593</name>
</gene>
<reference evidence="1 2" key="1">
    <citation type="journal article" date="2014" name="Genome Biol. Evol.">
        <title>The genome of the myxosporean Thelohanellus kitauei shows adaptations to nutrient acquisition within its fish host.</title>
        <authorList>
            <person name="Yang Y."/>
            <person name="Xiong J."/>
            <person name="Zhou Z."/>
            <person name="Huo F."/>
            <person name="Miao W."/>
            <person name="Ran C."/>
            <person name="Liu Y."/>
            <person name="Zhang J."/>
            <person name="Feng J."/>
            <person name="Wang M."/>
            <person name="Wang M."/>
            <person name="Wang L."/>
            <person name="Yao B."/>
        </authorList>
    </citation>
    <scope>NUCLEOTIDE SEQUENCE [LARGE SCALE GENOMIC DNA]</scope>
    <source>
        <strain evidence="1">Wuqing</strain>
    </source>
</reference>